<name>A0A7S3VN46_DUNTE</name>
<evidence type="ECO:0000256" key="1">
    <source>
        <dbReference type="ARBA" id="ARBA00005589"/>
    </source>
</evidence>
<sequence length="310" mass="33587">MMHLSLFPKSWSHTSVQALRQLQGSNVLHRLEGMAMMFSSGSQDGSDESQQPEDASSSSSSNSSQEGVASSESSTTHMSTSSMDDTAVSHAATHTLRSFEDIFGAPEPPGPQGPPSPEADQPEDDGIDMDVLAPSAQAGRGQGPATSVPREPTPGEKLLSKEYGYAAVGGVVPRGPPSMLSPQAHPRLHPGRTFMPGQTYEPEDLNPFAELTASSKGRLAQRGRSQRPMPSAEDVLRTADYKNVAFLERFLSPAGKILHSKTTRLPPNVQAKVAKQIKLARNMAFISGESLYEKRHLRFLREAEERQKRL</sequence>
<keyword evidence="3" id="KW-0694">RNA-binding</keyword>
<evidence type="ECO:0000256" key="3">
    <source>
        <dbReference type="ARBA" id="ARBA00022884"/>
    </source>
</evidence>
<evidence type="ECO:0000313" key="8">
    <source>
        <dbReference type="EMBL" id="CAE0495901.1"/>
    </source>
</evidence>
<feature type="region of interest" description="Disordered" evidence="7">
    <location>
        <begin position="101"/>
        <end position="157"/>
    </location>
</feature>
<gene>
    <name evidence="8" type="ORF">DTER00134_LOCUS10974</name>
</gene>
<dbReference type="AlphaFoldDB" id="A0A7S3VN46"/>
<feature type="region of interest" description="Disordered" evidence="7">
    <location>
        <begin position="38"/>
        <end position="88"/>
    </location>
</feature>
<evidence type="ECO:0000256" key="2">
    <source>
        <dbReference type="ARBA" id="ARBA00011458"/>
    </source>
</evidence>
<dbReference type="Gene3D" id="4.10.640.10">
    <property type="entry name" value="Ribosomal protein S18"/>
    <property type="match status" value="1"/>
</dbReference>
<evidence type="ECO:0000256" key="6">
    <source>
        <dbReference type="ARBA" id="ARBA00035266"/>
    </source>
</evidence>
<dbReference type="GO" id="GO:0070181">
    <property type="term" value="F:small ribosomal subunit rRNA binding"/>
    <property type="evidence" value="ECO:0007669"/>
    <property type="project" value="TreeGrafter"/>
</dbReference>
<dbReference type="InterPro" id="IPR001648">
    <property type="entry name" value="Ribosomal_bS18"/>
</dbReference>
<evidence type="ECO:0000256" key="5">
    <source>
        <dbReference type="ARBA" id="ARBA00023274"/>
    </source>
</evidence>
<dbReference type="Pfam" id="PF01084">
    <property type="entry name" value="Ribosomal_S18"/>
    <property type="match status" value="1"/>
</dbReference>
<dbReference type="InterPro" id="IPR036870">
    <property type="entry name" value="Ribosomal_bS18_sf"/>
</dbReference>
<keyword evidence="4" id="KW-0689">Ribosomal protein</keyword>
<reference evidence="8" key="1">
    <citation type="submission" date="2021-01" db="EMBL/GenBank/DDBJ databases">
        <authorList>
            <person name="Corre E."/>
            <person name="Pelletier E."/>
            <person name="Niang G."/>
            <person name="Scheremetjew M."/>
            <person name="Finn R."/>
            <person name="Kale V."/>
            <person name="Holt S."/>
            <person name="Cochrane G."/>
            <person name="Meng A."/>
            <person name="Brown T."/>
            <person name="Cohen L."/>
        </authorList>
    </citation>
    <scope>NUCLEOTIDE SEQUENCE</scope>
    <source>
        <strain evidence="8">CCMP1320</strain>
    </source>
</reference>
<dbReference type="PANTHER" id="PTHR13479:SF40">
    <property type="entry name" value="SMALL RIBOSOMAL SUBUNIT PROTEIN BS18M"/>
    <property type="match status" value="1"/>
</dbReference>
<comment type="subunit">
    <text evidence="2">Part of the 30S ribosomal subunit.</text>
</comment>
<proteinExistence type="inferred from homology"/>
<dbReference type="GO" id="GO:0006412">
    <property type="term" value="P:translation"/>
    <property type="evidence" value="ECO:0007669"/>
    <property type="project" value="InterPro"/>
</dbReference>
<evidence type="ECO:0000256" key="4">
    <source>
        <dbReference type="ARBA" id="ARBA00022980"/>
    </source>
</evidence>
<keyword evidence="5" id="KW-0687">Ribonucleoprotein</keyword>
<evidence type="ECO:0000256" key="7">
    <source>
        <dbReference type="SAM" id="MobiDB-lite"/>
    </source>
</evidence>
<comment type="similarity">
    <text evidence="1">Belongs to the bacterial ribosomal protein bS18 family.</text>
</comment>
<dbReference type="EMBL" id="HBIP01018580">
    <property type="protein sequence ID" value="CAE0495901.1"/>
    <property type="molecule type" value="Transcribed_RNA"/>
</dbReference>
<protein>
    <recommendedName>
        <fullName evidence="6">Small ribosomal subunit protein bS18c</fullName>
    </recommendedName>
</protein>
<accession>A0A7S3VN46</accession>
<dbReference type="PANTHER" id="PTHR13479">
    <property type="entry name" value="30S RIBOSOMAL PROTEIN S18"/>
    <property type="match status" value="1"/>
</dbReference>
<dbReference type="GO" id="GO:0005763">
    <property type="term" value="C:mitochondrial small ribosomal subunit"/>
    <property type="evidence" value="ECO:0007669"/>
    <property type="project" value="TreeGrafter"/>
</dbReference>
<dbReference type="SUPFAM" id="SSF46911">
    <property type="entry name" value="Ribosomal protein S18"/>
    <property type="match status" value="1"/>
</dbReference>
<dbReference type="GO" id="GO:0003735">
    <property type="term" value="F:structural constituent of ribosome"/>
    <property type="evidence" value="ECO:0007669"/>
    <property type="project" value="InterPro"/>
</dbReference>
<feature type="compositionally biased region" description="Low complexity" evidence="7">
    <location>
        <begin position="52"/>
        <end position="86"/>
    </location>
</feature>
<feature type="compositionally biased region" description="Pro residues" evidence="7">
    <location>
        <begin position="106"/>
        <end position="117"/>
    </location>
</feature>
<organism evidence="8">
    <name type="scientific">Dunaliella tertiolecta</name>
    <name type="common">Green alga</name>
    <dbReference type="NCBI Taxonomy" id="3047"/>
    <lineage>
        <taxon>Eukaryota</taxon>
        <taxon>Viridiplantae</taxon>
        <taxon>Chlorophyta</taxon>
        <taxon>core chlorophytes</taxon>
        <taxon>Chlorophyceae</taxon>
        <taxon>CS clade</taxon>
        <taxon>Chlamydomonadales</taxon>
        <taxon>Dunaliellaceae</taxon>
        <taxon>Dunaliella</taxon>
    </lineage>
</organism>